<feature type="domain" description="Lipoyl-binding" evidence="5">
    <location>
        <begin position="90"/>
        <end position="166"/>
    </location>
</feature>
<comment type="function">
    <text evidence="1 4">This protein is a component of the acetyl coenzyme A carboxylase complex; first, biotin carboxylase catalyzes the carboxylation of the carrier protein and then the transcarboxylase transfers the carboxyl group to form malonyl-CoA.</text>
</comment>
<dbReference type="GO" id="GO:0003989">
    <property type="term" value="F:acetyl-CoA carboxylase activity"/>
    <property type="evidence" value="ECO:0007669"/>
    <property type="project" value="InterPro"/>
</dbReference>
<dbReference type="InterPro" id="IPR011053">
    <property type="entry name" value="Single_hybrid_motif"/>
</dbReference>
<evidence type="ECO:0000256" key="1">
    <source>
        <dbReference type="ARBA" id="ARBA00003761"/>
    </source>
</evidence>
<evidence type="ECO:0000256" key="3">
    <source>
        <dbReference type="ARBA" id="ARBA00023267"/>
    </source>
</evidence>
<keyword evidence="4" id="KW-0444">Lipid biosynthesis</keyword>
<dbReference type="CDD" id="cd06850">
    <property type="entry name" value="biotinyl_domain"/>
    <property type="match status" value="1"/>
</dbReference>
<dbReference type="EMBL" id="PHHC01000060">
    <property type="protein sequence ID" value="PPE05679.1"/>
    <property type="molecule type" value="Genomic_DNA"/>
</dbReference>
<dbReference type="AlphaFoldDB" id="A0A2S5REC3"/>
<keyword evidence="4" id="KW-0276">Fatty acid metabolism</keyword>
<evidence type="ECO:0000259" key="5">
    <source>
        <dbReference type="PROSITE" id="PS50968"/>
    </source>
</evidence>
<dbReference type="RefSeq" id="WP_104206340.1">
    <property type="nucleotide sequence ID" value="NZ_PHHC01000060.1"/>
</dbReference>
<keyword evidence="4" id="KW-0275">Fatty acid biosynthesis</keyword>
<dbReference type="OrthoDB" id="9811735at2"/>
<dbReference type="PROSITE" id="PS50968">
    <property type="entry name" value="BIOTINYL_LIPOYL"/>
    <property type="match status" value="1"/>
</dbReference>
<dbReference type="InterPro" id="IPR001249">
    <property type="entry name" value="AcCoA_biotinCC"/>
</dbReference>
<dbReference type="Proteomes" id="UP000239425">
    <property type="component" value="Unassembled WGS sequence"/>
</dbReference>
<comment type="caution">
    <text evidence="6">The sequence shown here is derived from an EMBL/GenBank/DDBJ whole genome shotgun (WGS) entry which is preliminary data.</text>
</comment>
<keyword evidence="3 4" id="KW-0092">Biotin</keyword>
<evidence type="ECO:0000256" key="2">
    <source>
        <dbReference type="ARBA" id="ARBA00017562"/>
    </source>
</evidence>
<dbReference type="PANTHER" id="PTHR45266">
    <property type="entry name" value="OXALOACETATE DECARBOXYLASE ALPHA CHAIN"/>
    <property type="match status" value="1"/>
</dbReference>
<proteinExistence type="predicted"/>
<gene>
    <name evidence="6" type="ORF">HCUR_00184</name>
</gene>
<dbReference type="GO" id="GO:0009317">
    <property type="term" value="C:acetyl-CoA carboxylase complex"/>
    <property type="evidence" value="ECO:0007669"/>
    <property type="project" value="InterPro"/>
</dbReference>
<dbReference type="PANTHER" id="PTHR45266:SF3">
    <property type="entry name" value="OXALOACETATE DECARBOXYLASE ALPHA CHAIN"/>
    <property type="match status" value="1"/>
</dbReference>
<sequence length="169" mass="18610">MNSSNKEFYFLDEITINTLKVLIDILEKSSLSSIHYEQESNGVRYYVELSKEPRNYLSSKNFSSTPVSDQESFAELIPSSPERISEKSSLYWVRSPLVGTAYSASKPGASSLVNVGDHVTVGAPLLIIEAMKVMNIIKSPVSGCVRKISFSDGHPVEYDEPLLGIEATA</sequence>
<protein>
    <recommendedName>
        <fullName evidence="2 4">Biotin carboxyl carrier protein of acetyl-CoA carboxylase</fullName>
    </recommendedName>
</protein>
<dbReference type="InterPro" id="IPR050709">
    <property type="entry name" value="Biotin_Carboxyl_Carrier/Decarb"/>
</dbReference>
<dbReference type="PRINTS" id="PR01071">
    <property type="entry name" value="ACOABIOTINCC"/>
</dbReference>
<reference evidence="6 7" key="1">
    <citation type="submission" date="2017-11" db="EMBL/GenBank/DDBJ databases">
        <title>Comparative genomic analysis of Holospora spp., intranuclear symbionts of paramecia.</title>
        <authorList>
            <person name="Garushyants S.K."/>
            <person name="Beliavskaya A."/>
            <person name="Malko D.B."/>
            <person name="Logacheva M.D."/>
            <person name="Rautian M.S."/>
            <person name="Gelfand M.S."/>
        </authorList>
    </citation>
    <scope>NUCLEOTIDE SEQUENCE [LARGE SCALE GENOMIC DNA]</scope>
    <source>
        <strain evidence="7">02AZ16</strain>
    </source>
</reference>
<name>A0A2S5REC3_9PROT</name>
<evidence type="ECO:0000313" key="7">
    <source>
        <dbReference type="Proteomes" id="UP000239425"/>
    </source>
</evidence>
<dbReference type="SUPFAM" id="SSF51230">
    <property type="entry name" value="Single hybrid motif"/>
    <property type="match status" value="1"/>
</dbReference>
<evidence type="ECO:0000256" key="4">
    <source>
        <dbReference type="RuleBase" id="RU364072"/>
    </source>
</evidence>
<dbReference type="GO" id="GO:0006633">
    <property type="term" value="P:fatty acid biosynthetic process"/>
    <property type="evidence" value="ECO:0007669"/>
    <property type="project" value="UniProtKB-UniPathway"/>
</dbReference>
<accession>A0A2S5REC3</accession>
<dbReference type="UniPathway" id="UPA00094"/>
<comment type="pathway">
    <text evidence="4">Lipid metabolism; fatty acid biosynthesis.</text>
</comment>
<dbReference type="Gene3D" id="2.40.50.100">
    <property type="match status" value="1"/>
</dbReference>
<organism evidence="6 7">
    <name type="scientific">Holospora curviuscula</name>
    <dbReference type="NCBI Taxonomy" id="1082868"/>
    <lineage>
        <taxon>Bacteria</taxon>
        <taxon>Pseudomonadati</taxon>
        <taxon>Pseudomonadota</taxon>
        <taxon>Alphaproteobacteria</taxon>
        <taxon>Holosporales</taxon>
        <taxon>Holosporaceae</taxon>
        <taxon>Holospora</taxon>
    </lineage>
</organism>
<dbReference type="Pfam" id="PF00364">
    <property type="entry name" value="Biotin_lipoyl"/>
    <property type="match status" value="1"/>
</dbReference>
<dbReference type="InterPro" id="IPR000089">
    <property type="entry name" value="Biotin_lipoyl"/>
</dbReference>
<keyword evidence="7" id="KW-1185">Reference proteome</keyword>
<evidence type="ECO:0000313" key="6">
    <source>
        <dbReference type="EMBL" id="PPE05679.1"/>
    </source>
</evidence>
<keyword evidence="4" id="KW-0443">Lipid metabolism</keyword>